<dbReference type="Gene3D" id="3.30.457.10">
    <property type="entry name" value="Copper amine oxidase-like, N-terminal domain"/>
    <property type="match status" value="1"/>
</dbReference>
<name>A0A075R2E6_BRELA</name>
<proteinExistence type="predicted"/>
<feature type="signal peptide" evidence="1">
    <location>
        <begin position="1"/>
        <end position="26"/>
    </location>
</feature>
<accession>A0A075R2E6</accession>
<dbReference type="eggNOG" id="ENOG5033ARF">
    <property type="taxonomic scope" value="Bacteria"/>
</dbReference>
<evidence type="ECO:0000256" key="1">
    <source>
        <dbReference type="SAM" id="SignalP"/>
    </source>
</evidence>
<dbReference type="InterPro" id="IPR036582">
    <property type="entry name" value="Mao_N_sf"/>
</dbReference>
<keyword evidence="4" id="KW-1185">Reference proteome</keyword>
<dbReference type="EMBL" id="CP007806">
    <property type="protein sequence ID" value="AIG26029.1"/>
    <property type="molecule type" value="Genomic_DNA"/>
</dbReference>
<reference evidence="3 4" key="1">
    <citation type="journal article" date="2011" name="J. Bacteriol.">
        <title>Genome sequence of Brevibacillus laterosporus LMG 15441, a pathogen of invertebrates.</title>
        <authorList>
            <person name="Djukic M."/>
            <person name="Poehlein A."/>
            <person name="Thurmer A."/>
            <person name="Daniel R."/>
        </authorList>
    </citation>
    <scope>NUCLEOTIDE SEQUENCE [LARGE SCALE GENOMIC DNA]</scope>
    <source>
        <strain evidence="3 4">LMG 15441</strain>
    </source>
</reference>
<keyword evidence="1" id="KW-0732">Signal</keyword>
<dbReference type="Proteomes" id="UP000005850">
    <property type="component" value="Chromosome"/>
</dbReference>
<sequence length="211" mass="23531">MKMIGKKGMFCGVLATALLISGMTYAAPAIKVMVDGKEVKTDAQAQIINGRVLVPARGLAESLGGEVQWDQKNKIVNVKSKASSQNGAITGKDAYVIEDQKALISLPSEWKDKIKVEKKANEVIFQYVPKNKAVKPEFFFRVLIITKTVWDKDEYADTGLFTMLGMQDGKVYALQTPSEAPYLEKPESPEFKESVDMLNQLKQSIQFMFIR</sequence>
<feature type="domain" description="Copper amine oxidase-like N-terminal" evidence="2">
    <location>
        <begin position="34"/>
        <end position="103"/>
    </location>
</feature>
<dbReference type="SUPFAM" id="SSF55383">
    <property type="entry name" value="Copper amine oxidase, domain N"/>
    <property type="match status" value="1"/>
</dbReference>
<evidence type="ECO:0000313" key="3">
    <source>
        <dbReference type="EMBL" id="AIG26029.1"/>
    </source>
</evidence>
<dbReference type="AlphaFoldDB" id="A0A075R2E6"/>
<evidence type="ECO:0000259" key="2">
    <source>
        <dbReference type="Pfam" id="PF07833"/>
    </source>
</evidence>
<evidence type="ECO:0000313" key="4">
    <source>
        <dbReference type="Proteomes" id="UP000005850"/>
    </source>
</evidence>
<organism evidence="3 4">
    <name type="scientific">Brevibacillus laterosporus LMG 15441</name>
    <dbReference type="NCBI Taxonomy" id="1042163"/>
    <lineage>
        <taxon>Bacteria</taxon>
        <taxon>Bacillati</taxon>
        <taxon>Bacillota</taxon>
        <taxon>Bacilli</taxon>
        <taxon>Bacillales</taxon>
        <taxon>Paenibacillaceae</taxon>
        <taxon>Brevibacillus</taxon>
    </lineage>
</organism>
<feature type="chain" id="PRO_5001709465" description="Copper amine oxidase-like N-terminal domain-containing protein" evidence="1">
    <location>
        <begin position="27"/>
        <end position="211"/>
    </location>
</feature>
<dbReference type="Pfam" id="PF07833">
    <property type="entry name" value="Cu_amine_oxidN1"/>
    <property type="match status" value="1"/>
</dbReference>
<dbReference type="HOGENOM" id="CLU_1302955_0_0_9"/>
<dbReference type="KEGG" id="blr:BRLA_c017050"/>
<gene>
    <name evidence="3" type="ORF">BRLA_c017050</name>
</gene>
<dbReference type="RefSeq" id="WP_041752031.1">
    <property type="nucleotide sequence ID" value="NZ_CP007806.1"/>
</dbReference>
<protein>
    <recommendedName>
        <fullName evidence="2">Copper amine oxidase-like N-terminal domain-containing protein</fullName>
    </recommendedName>
</protein>
<dbReference type="InterPro" id="IPR012854">
    <property type="entry name" value="Cu_amine_oxidase-like_N"/>
</dbReference>
<dbReference type="STRING" id="1042163.BRLA_c017050"/>